<proteinExistence type="predicted"/>
<protein>
    <submittedName>
        <fullName evidence="1">Uncharacterized protein</fullName>
    </submittedName>
</protein>
<gene>
    <name evidence="1" type="ORF">GSPATT00033283001</name>
</gene>
<accession>A0BY13</accession>
<evidence type="ECO:0000313" key="1">
    <source>
        <dbReference type="EMBL" id="CAK63430.1"/>
    </source>
</evidence>
<name>A0BY13_PARTE</name>
<reference evidence="1 2" key="1">
    <citation type="journal article" date="2006" name="Nature">
        <title>Global trends of whole-genome duplications revealed by the ciliate Paramecium tetraurelia.</title>
        <authorList>
            <consortium name="Genoscope"/>
            <person name="Aury J.-M."/>
            <person name="Jaillon O."/>
            <person name="Duret L."/>
            <person name="Noel B."/>
            <person name="Jubin C."/>
            <person name="Porcel B.M."/>
            <person name="Segurens B."/>
            <person name="Daubin V."/>
            <person name="Anthouard V."/>
            <person name="Aiach N."/>
            <person name="Arnaiz O."/>
            <person name="Billaut A."/>
            <person name="Beisson J."/>
            <person name="Blanc I."/>
            <person name="Bouhouche K."/>
            <person name="Camara F."/>
            <person name="Duharcourt S."/>
            <person name="Guigo R."/>
            <person name="Gogendeau D."/>
            <person name="Katinka M."/>
            <person name="Keller A.-M."/>
            <person name="Kissmehl R."/>
            <person name="Klotz C."/>
            <person name="Koll F."/>
            <person name="Le Moue A."/>
            <person name="Lepere C."/>
            <person name="Malinsky S."/>
            <person name="Nowacki M."/>
            <person name="Nowak J.K."/>
            <person name="Plattner H."/>
            <person name="Poulain J."/>
            <person name="Ruiz F."/>
            <person name="Serrano V."/>
            <person name="Zagulski M."/>
            <person name="Dessen P."/>
            <person name="Betermier M."/>
            <person name="Weissenbach J."/>
            <person name="Scarpelli C."/>
            <person name="Schachter V."/>
            <person name="Sperling L."/>
            <person name="Meyer E."/>
            <person name="Cohen J."/>
            <person name="Wincker P."/>
        </authorList>
    </citation>
    <scope>NUCLEOTIDE SEQUENCE [LARGE SCALE GENOMIC DNA]</scope>
    <source>
        <strain evidence="1 2">Stock d4-2</strain>
    </source>
</reference>
<dbReference type="HOGENOM" id="CLU_2965797_0_0_1"/>
<dbReference type="EMBL" id="CT868026">
    <property type="protein sequence ID" value="CAK63430.1"/>
    <property type="molecule type" value="Genomic_DNA"/>
</dbReference>
<keyword evidence="2" id="KW-1185">Reference proteome</keyword>
<evidence type="ECO:0000313" key="2">
    <source>
        <dbReference type="Proteomes" id="UP000000600"/>
    </source>
</evidence>
<dbReference type="AlphaFoldDB" id="A0BY13"/>
<dbReference type="KEGG" id="ptm:GSPATT00033283001"/>
<organism evidence="1 2">
    <name type="scientific">Paramecium tetraurelia</name>
    <dbReference type="NCBI Taxonomy" id="5888"/>
    <lineage>
        <taxon>Eukaryota</taxon>
        <taxon>Sar</taxon>
        <taxon>Alveolata</taxon>
        <taxon>Ciliophora</taxon>
        <taxon>Intramacronucleata</taxon>
        <taxon>Oligohymenophorea</taxon>
        <taxon>Peniculida</taxon>
        <taxon>Parameciidae</taxon>
        <taxon>Paramecium</taxon>
    </lineage>
</organism>
<dbReference type="RefSeq" id="XP_001430828.1">
    <property type="nucleotide sequence ID" value="XM_001430791.1"/>
</dbReference>
<dbReference type="Proteomes" id="UP000000600">
    <property type="component" value="Unassembled WGS sequence"/>
</dbReference>
<dbReference type="GeneID" id="5016612"/>
<sequence>MAGFQSSKTVEEIEIKSRIINYEISKANSIKKNCKNIFLYIKRAEQFLLVNVQTEEHDH</sequence>
<dbReference type="InParanoid" id="A0BY13"/>